<dbReference type="EMBL" id="UAPQ01000012">
    <property type="protein sequence ID" value="SPT55064.1"/>
    <property type="molecule type" value="Genomic_DNA"/>
</dbReference>
<keyword evidence="7" id="KW-0067">ATP-binding</keyword>
<keyword evidence="8" id="KW-1185">Reference proteome</keyword>
<organism evidence="7 8">
    <name type="scientific">Actinomyces bovis</name>
    <dbReference type="NCBI Taxonomy" id="1658"/>
    <lineage>
        <taxon>Bacteria</taxon>
        <taxon>Bacillati</taxon>
        <taxon>Actinomycetota</taxon>
        <taxon>Actinomycetes</taxon>
        <taxon>Actinomycetales</taxon>
        <taxon>Actinomycetaceae</taxon>
        <taxon>Actinomyces</taxon>
    </lineage>
</organism>
<dbReference type="SMART" id="SM00487">
    <property type="entry name" value="DEXDc"/>
    <property type="match status" value="1"/>
</dbReference>
<dbReference type="InterPro" id="IPR027417">
    <property type="entry name" value="P-loop_NTPase"/>
</dbReference>
<dbReference type="Gene3D" id="3.40.50.10810">
    <property type="entry name" value="Tandem AAA-ATPase domain"/>
    <property type="match status" value="1"/>
</dbReference>
<dbReference type="InterPro" id="IPR038718">
    <property type="entry name" value="SNF2-like_sf"/>
</dbReference>
<accession>A0ABY1VS11</accession>
<evidence type="ECO:0000256" key="2">
    <source>
        <dbReference type="PROSITE-ProRule" id="PRU00325"/>
    </source>
</evidence>
<keyword evidence="2" id="KW-0862">Zinc</keyword>
<evidence type="ECO:0000256" key="1">
    <source>
        <dbReference type="ARBA" id="ARBA00022801"/>
    </source>
</evidence>
<comment type="caution">
    <text evidence="7">The sequence shown here is derived from an EMBL/GenBank/DDBJ whole genome shotgun (WGS) entry which is preliminary data.</text>
</comment>
<dbReference type="PROSITE" id="PS50966">
    <property type="entry name" value="ZF_SWIM"/>
    <property type="match status" value="1"/>
</dbReference>
<dbReference type="SUPFAM" id="SSF52540">
    <property type="entry name" value="P-loop containing nucleoside triphosphate hydrolases"/>
    <property type="match status" value="2"/>
</dbReference>
<dbReference type="Pfam" id="PF00176">
    <property type="entry name" value="SNF2-rel_dom"/>
    <property type="match status" value="1"/>
</dbReference>
<feature type="compositionally biased region" description="Low complexity" evidence="3">
    <location>
        <begin position="1313"/>
        <end position="1326"/>
    </location>
</feature>
<evidence type="ECO:0000259" key="5">
    <source>
        <dbReference type="PROSITE" id="PS51192"/>
    </source>
</evidence>
<dbReference type="Gene3D" id="3.40.50.300">
    <property type="entry name" value="P-loop containing nucleotide triphosphate hydrolases"/>
    <property type="match status" value="1"/>
</dbReference>
<dbReference type="CDD" id="cd18793">
    <property type="entry name" value="SF2_C_SNF"/>
    <property type="match status" value="1"/>
</dbReference>
<feature type="domain" description="SWIM-type" evidence="4">
    <location>
        <begin position="67"/>
        <end position="100"/>
    </location>
</feature>
<sequence length="1345" mass="143322">MARTLTPEDWPAQLTDTGLAAALSEQALRGGRALAEAGRVGPISVGAGGEILTAQVKDSHGRAVQTMAFSAPNEPQGWKASCSCHQAGCQHVAATLLAARTQAGGGHQAPDWRAQLDALLSPPSAGVRMGLEVGPVDEAGTLGLLPLIRGAHAWRRQDCPWTAVAAGTLEQHADHAQLACLADIAAMAPRGAFFYTDDRIRLDQLPARIWQVLREAVETGLALRTAQHAGQPVDILPGLRGGVVVVRDDDGAVVLSPALDLRPVTGLERGERACGAGSAPGEAPFYAHRSDGRNLSDTDLREGSGLPPQLRAVTRGPLLVTSSKQTRLGWEPELLPLGQPVHAYALWRPDGSLALLPLEQPGEPLVARLLEAPDQRVVVPTAEVPQFEEECLERLGDLLPVLHMDKSLQLPEPIHPVILLRIDIEGDEHRATTSWFIRYQSDDGVENGRIALQNLEAALGGEPALSGLTPTGKDADRAIQPPRSRDLTAEAAVARSVLAAFQDPASELGSLWRPRSFTGMDTAHFMTRSLAQLRRIDGLELEIVGEVPDYRAAEETPIITTEVADGDTPDWFSLRVRVRVGSEEIPLERLMTAVARREQQVLLDSGTWVSIDRPEIYRLAALMEEGRALADPGRATPDAATLSVSRLDVGYYAQLVALGVEGEQTAAWKAGVERLLQVLDAGETGQGGEAGTVRAGGAVRADGVEEASGNARVGSLTKTSEADGATGTAGAAVATAIPSIAVPAGLKAQLRPYQLEGFRWLDLLRHCGLGGVLADDMGLGKTVQVLAAVAALMEEQRESGAEVKPVLVVAPTSVVSAWAEQAARFTPSLRVATVTSTAAKRRTALRTLAAVADVVVTSYAIVRLEEEAFVSQDWAWVVLDEAQFVKNHAAVTYKAVRRLRAPAKLAITGTPMENSLMDLWSILSIVAPGLLPAPERFKEVYRTPIEKGNQRRLASLRARMRPFLLRRTKEEVAADLPAKTEQVVAVELPEAHRRAYEARLIRERQKVLGLLEEDSATARFSALKSLTTLRMLALDPELVPEPGENGEQGTAGQDLAGQCAEERGIAAEVLPSASALRGSAASPGEAAQGGYERVGAAEGDTAMTVPETSAAAAPGMQTELALTTLSPAIGNRARRPRKQPGAKVQVLLDRLGPIVAEGHKALVFSQFTRYLRGVREHLEAAGLRTVYLDGATADRQNVIDSFRTGQADVFLISLKAGGFGLTLTEADYVFLLDPWWNPQAEEQAVDRAHRIGQEQPVMVYRLVAAGTIEEKVMALKEKKAELFERVVEGADDLEAGDGAGGQAVSLAEASTLGGPASSSGADGGRSLPRRRGSLTAADIRALLQP</sequence>
<keyword evidence="2" id="KW-0479">Metal-binding</keyword>
<evidence type="ECO:0000259" key="4">
    <source>
        <dbReference type="PROSITE" id="PS50966"/>
    </source>
</evidence>
<gene>
    <name evidence="7" type="ORF">NCTC11535_02235</name>
</gene>
<dbReference type="GO" id="GO:0004386">
    <property type="term" value="F:helicase activity"/>
    <property type="evidence" value="ECO:0007669"/>
    <property type="project" value="UniProtKB-KW"/>
</dbReference>
<dbReference type="Pfam" id="PF00271">
    <property type="entry name" value="Helicase_C"/>
    <property type="match status" value="1"/>
</dbReference>
<dbReference type="PANTHER" id="PTHR10799">
    <property type="entry name" value="SNF2/RAD54 HELICASE FAMILY"/>
    <property type="match status" value="1"/>
</dbReference>
<dbReference type="RefSeq" id="WP_197719042.1">
    <property type="nucleotide sequence ID" value="NZ_UAPQ01000012.1"/>
</dbReference>
<proteinExistence type="predicted"/>
<keyword evidence="2" id="KW-0863">Zinc-finger</keyword>
<evidence type="ECO:0000313" key="7">
    <source>
        <dbReference type="EMBL" id="SPT55064.1"/>
    </source>
</evidence>
<protein>
    <submittedName>
        <fullName evidence="7">ATP-dependent helicase HepA</fullName>
    </submittedName>
</protein>
<dbReference type="InterPro" id="IPR014001">
    <property type="entry name" value="Helicase_ATP-bd"/>
</dbReference>
<keyword evidence="1" id="KW-0378">Hydrolase</keyword>
<evidence type="ECO:0000256" key="3">
    <source>
        <dbReference type="SAM" id="MobiDB-lite"/>
    </source>
</evidence>
<dbReference type="InterPro" id="IPR001650">
    <property type="entry name" value="Helicase_C-like"/>
</dbReference>
<dbReference type="PROSITE" id="PS51192">
    <property type="entry name" value="HELICASE_ATP_BIND_1"/>
    <property type="match status" value="1"/>
</dbReference>
<name>A0ABY1VS11_9ACTO</name>
<dbReference type="SMART" id="SM00490">
    <property type="entry name" value="HELICc"/>
    <property type="match status" value="1"/>
</dbReference>
<evidence type="ECO:0000259" key="6">
    <source>
        <dbReference type="PROSITE" id="PS51194"/>
    </source>
</evidence>
<dbReference type="CDD" id="cd18012">
    <property type="entry name" value="DEXQc_arch_SWI2_SNF2"/>
    <property type="match status" value="1"/>
</dbReference>
<feature type="domain" description="Helicase ATP-binding" evidence="5">
    <location>
        <begin position="762"/>
        <end position="929"/>
    </location>
</feature>
<dbReference type="InterPro" id="IPR000330">
    <property type="entry name" value="SNF2_N"/>
</dbReference>
<feature type="domain" description="Helicase C-terminal" evidence="6">
    <location>
        <begin position="1147"/>
        <end position="1294"/>
    </location>
</feature>
<dbReference type="InterPro" id="IPR007527">
    <property type="entry name" value="Znf_SWIM"/>
</dbReference>
<keyword evidence="7" id="KW-0347">Helicase</keyword>
<dbReference type="PROSITE" id="PS51194">
    <property type="entry name" value="HELICASE_CTER"/>
    <property type="match status" value="1"/>
</dbReference>
<feature type="region of interest" description="Disordered" evidence="3">
    <location>
        <begin position="1307"/>
        <end position="1333"/>
    </location>
</feature>
<keyword evidence="7" id="KW-0547">Nucleotide-binding</keyword>
<dbReference type="InterPro" id="IPR049730">
    <property type="entry name" value="SNF2/RAD54-like_C"/>
</dbReference>
<evidence type="ECO:0000313" key="8">
    <source>
        <dbReference type="Proteomes" id="UP000250006"/>
    </source>
</evidence>
<feature type="region of interest" description="Disordered" evidence="3">
    <location>
        <begin position="272"/>
        <end position="294"/>
    </location>
</feature>
<reference evidence="7 8" key="1">
    <citation type="submission" date="2018-06" db="EMBL/GenBank/DDBJ databases">
        <authorList>
            <consortium name="Pathogen Informatics"/>
            <person name="Doyle S."/>
        </authorList>
    </citation>
    <scope>NUCLEOTIDE SEQUENCE [LARGE SCALE GENOMIC DNA]</scope>
    <source>
        <strain evidence="7 8">NCTC11535</strain>
    </source>
</reference>
<dbReference type="Proteomes" id="UP000250006">
    <property type="component" value="Unassembled WGS sequence"/>
</dbReference>